<evidence type="ECO:0000313" key="3">
    <source>
        <dbReference type="Proteomes" id="UP001206128"/>
    </source>
</evidence>
<dbReference type="AlphaFoldDB" id="A0AAE3GFB6"/>
<reference evidence="2" key="1">
    <citation type="submission" date="2022-06" db="EMBL/GenBank/DDBJ databases">
        <title>Genomic Encyclopedia of Archaeal and Bacterial Type Strains, Phase II (KMG-II): from individual species to whole genera.</title>
        <authorList>
            <person name="Goeker M."/>
        </authorList>
    </citation>
    <scope>NUCLEOTIDE SEQUENCE</scope>
    <source>
        <strain evidence="2">DSM 43935</strain>
    </source>
</reference>
<feature type="region of interest" description="Disordered" evidence="1">
    <location>
        <begin position="92"/>
        <end position="114"/>
    </location>
</feature>
<dbReference type="RefSeq" id="WP_253773842.1">
    <property type="nucleotide sequence ID" value="NZ_JAMTCK010000009.1"/>
</dbReference>
<comment type="caution">
    <text evidence="2">The sequence shown here is derived from an EMBL/GenBank/DDBJ whole genome shotgun (WGS) entry which is preliminary data.</text>
</comment>
<keyword evidence="3" id="KW-1185">Reference proteome</keyword>
<organism evidence="2 3">
    <name type="scientific">Goodfellowiella coeruleoviolacea</name>
    <dbReference type="NCBI Taxonomy" id="334858"/>
    <lineage>
        <taxon>Bacteria</taxon>
        <taxon>Bacillati</taxon>
        <taxon>Actinomycetota</taxon>
        <taxon>Actinomycetes</taxon>
        <taxon>Pseudonocardiales</taxon>
        <taxon>Pseudonocardiaceae</taxon>
        <taxon>Goodfellowiella</taxon>
    </lineage>
</organism>
<gene>
    <name evidence="2" type="ORF">LX83_004074</name>
</gene>
<protein>
    <submittedName>
        <fullName evidence="2">Uncharacterized protein</fullName>
    </submittedName>
</protein>
<evidence type="ECO:0000256" key="1">
    <source>
        <dbReference type="SAM" id="MobiDB-lite"/>
    </source>
</evidence>
<dbReference type="Proteomes" id="UP001206128">
    <property type="component" value="Unassembled WGS sequence"/>
</dbReference>
<proteinExistence type="predicted"/>
<name>A0AAE3GFB6_9PSEU</name>
<dbReference type="EMBL" id="JAMTCK010000009">
    <property type="protein sequence ID" value="MCP2167201.1"/>
    <property type="molecule type" value="Genomic_DNA"/>
</dbReference>
<accession>A0AAE3GFB6</accession>
<evidence type="ECO:0000313" key="2">
    <source>
        <dbReference type="EMBL" id="MCP2167201.1"/>
    </source>
</evidence>
<sequence length="114" mass="12229">MPRKEQVLRLVAAGHSYQEAGAELGVPPGLAYLIATGLPADGSDNGSGDQWRRAGLVQPHAQRLVNPHHVNPVRREDVLDWVRDRAAADPQLRHAARRRASAVAGVGPPIEPGD</sequence>